<dbReference type="InterPro" id="IPR000620">
    <property type="entry name" value="EamA_dom"/>
</dbReference>
<feature type="transmembrane region" description="Helical" evidence="2">
    <location>
        <begin position="63"/>
        <end position="81"/>
    </location>
</feature>
<feature type="transmembrane region" description="Helical" evidence="2">
    <location>
        <begin position="35"/>
        <end position="56"/>
    </location>
</feature>
<keyword evidence="5" id="KW-1185">Reference proteome</keyword>
<accession>A0ABW6X5X3</accession>
<evidence type="ECO:0000259" key="3">
    <source>
        <dbReference type="Pfam" id="PF00892"/>
    </source>
</evidence>
<dbReference type="Proteomes" id="UP001602322">
    <property type="component" value="Unassembled WGS sequence"/>
</dbReference>
<organism evidence="4 5">
    <name type="scientific">Streptomyces argenteolus</name>
    <dbReference type="NCBI Taxonomy" id="67274"/>
    <lineage>
        <taxon>Bacteria</taxon>
        <taxon>Bacillati</taxon>
        <taxon>Actinomycetota</taxon>
        <taxon>Actinomycetes</taxon>
        <taxon>Kitasatosporales</taxon>
        <taxon>Streptomycetaceae</taxon>
        <taxon>Streptomyces</taxon>
    </lineage>
</organism>
<dbReference type="InterPro" id="IPR037185">
    <property type="entry name" value="EmrE-like"/>
</dbReference>
<keyword evidence="2" id="KW-0812">Transmembrane</keyword>
<evidence type="ECO:0000256" key="1">
    <source>
        <dbReference type="ARBA" id="ARBA00007362"/>
    </source>
</evidence>
<evidence type="ECO:0000256" key="2">
    <source>
        <dbReference type="SAM" id="Phobius"/>
    </source>
</evidence>
<gene>
    <name evidence="4" type="ORF">ACFY8O_16295</name>
</gene>
<dbReference type="RefSeq" id="WP_387902661.1">
    <property type="nucleotide sequence ID" value="NZ_JBIBEG010000004.1"/>
</dbReference>
<proteinExistence type="inferred from homology"/>
<dbReference type="Pfam" id="PF00892">
    <property type="entry name" value="EamA"/>
    <property type="match status" value="1"/>
</dbReference>
<comment type="caution">
    <text evidence="4">The sequence shown here is derived from an EMBL/GenBank/DDBJ whole genome shotgun (WGS) entry which is preliminary data.</text>
</comment>
<evidence type="ECO:0000313" key="5">
    <source>
        <dbReference type="Proteomes" id="UP001602322"/>
    </source>
</evidence>
<sequence>MTGFAVGMVCLLPPALVEGLLPDVARPGWTLGRVLYLGAVPAALAYTVFFVGLGAVKATPASVVAPVEPLTAAVIGVLFFGERSGAMVLGGTALLLFAVLFLAAAAGAGRAASGPLP</sequence>
<name>A0ABW6X5X3_9ACTN</name>
<dbReference type="SUPFAM" id="SSF103481">
    <property type="entry name" value="Multidrug resistance efflux transporter EmrE"/>
    <property type="match status" value="1"/>
</dbReference>
<reference evidence="4 5" key="1">
    <citation type="submission" date="2024-10" db="EMBL/GenBank/DDBJ databases">
        <title>The Natural Products Discovery Center: Release of the First 8490 Sequenced Strains for Exploring Actinobacteria Biosynthetic Diversity.</title>
        <authorList>
            <person name="Kalkreuter E."/>
            <person name="Kautsar S.A."/>
            <person name="Yang D."/>
            <person name="Bader C.D."/>
            <person name="Teijaro C.N."/>
            <person name="Fluegel L."/>
            <person name="Davis C.M."/>
            <person name="Simpson J.R."/>
            <person name="Lauterbach L."/>
            <person name="Steele A.D."/>
            <person name="Gui C."/>
            <person name="Meng S."/>
            <person name="Li G."/>
            <person name="Viehrig K."/>
            <person name="Ye F."/>
            <person name="Su P."/>
            <person name="Kiefer A.F."/>
            <person name="Nichols A."/>
            <person name="Cepeda A.J."/>
            <person name="Yan W."/>
            <person name="Fan B."/>
            <person name="Jiang Y."/>
            <person name="Adhikari A."/>
            <person name="Zheng C.-J."/>
            <person name="Schuster L."/>
            <person name="Cowan T.M."/>
            <person name="Smanski M.J."/>
            <person name="Chevrette M.G."/>
            <person name="De Carvalho L.P.S."/>
            <person name="Shen B."/>
        </authorList>
    </citation>
    <scope>NUCLEOTIDE SEQUENCE [LARGE SCALE GENOMIC DNA]</scope>
    <source>
        <strain evidence="4 5">NPDC012540</strain>
    </source>
</reference>
<comment type="similarity">
    <text evidence="1">Belongs to the EamA transporter family.</text>
</comment>
<dbReference type="EMBL" id="JBIBEG010000004">
    <property type="protein sequence ID" value="MFF5897478.1"/>
    <property type="molecule type" value="Genomic_DNA"/>
</dbReference>
<keyword evidence="2" id="KW-1133">Transmembrane helix</keyword>
<feature type="transmembrane region" description="Helical" evidence="2">
    <location>
        <begin position="87"/>
        <end position="108"/>
    </location>
</feature>
<protein>
    <submittedName>
        <fullName evidence="4">EamA family transporter</fullName>
    </submittedName>
</protein>
<feature type="domain" description="EamA" evidence="3">
    <location>
        <begin position="4"/>
        <end position="102"/>
    </location>
</feature>
<evidence type="ECO:0000313" key="4">
    <source>
        <dbReference type="EMBL" id="MFF5897478.1"/>
    </source>
</evidence>
<keyword evidence="2" id="KW-0472">Membrane</keyword>